<comment type="caution">
    <text evidence="2">The sequence shown here is derived from an EMBL/GenBank/DDBJ whole genome shotgun (WGS) entry which is preliminary data.</text>
</comment>
<dbReference type="Pfam" id="PF19583">
    <property type="entry name" value="ODP"/>
    <property type="match status" value="1"/>
</dbReference>
<protein>
    <submittedName>
        <fullName evidence="2">Rubredoxin-oxygen oxidoreductase like protein</fullName>
    </submittedName>
</protein>
<organism evidence="2 3">
    <name type="scientific">Aduncisulcus paluster</name>
    <dbReference type="NCBI Taxonomy" id="2918883"/>
    <lineage>
        <taxon>Eukaryota</taxon>
        <taxon>Metamonada</taxon>
        <taxon>Carpediemonas-like organisms</taxon>
        <taxon>Aduncisulcus</taxon>
    </lineage>
</organism>
<dbReference type="InterPro" id="IPR008254">
    <property type="entry name" value="Flavodoxin/NO_synth"/>
</dbReference>
<sequence>MHPTATAHIPAVPIKPDIYWVGGIDQDIRSFHGYETRDGSSYNAYFIKDECPTLIDTVKPKFAGELLERVKSITPLEEVKYVVSNHAEFDHAGAMPIVMDNLPRDTKIVTTKKCADTLVRNYPELEKCDFKLVKSKGKMSIGKHELSFITTPFVHWPESLMTYTDGVLFSMDAFGQHLASDKRFDDEMGWEKVKEAAIEYYANIVALYRPQTARALKQAATLGPIDTLCCSHGMIIRSHVSDMLALYTSIADGSITKPKVTVVYDTFYHATESMARAVEEGVRSVGCDVERLNASVAGTTS</sequence>
<dbReference type="CDD" id="cd07709">
    <property type="entry name" value="flavodiiron_proteins_MBL-fold"/>
    <property type="match status" value="1"/>
</dbReference>
<feature type="domain" description="Flavodoxin-like" evidence="1">
    <location>
        <begin position="260"/>
        <end position="301"/>
    </location>
</feature>
<dbReference type="InterPro" id="IPR045761">
    <property type="entry name" value="ODP_dom"/>
</dbReference>
<evidence type="ECO:0000259" key="1">
    <source>
        <dbReference type="PROSITE" id="PS50902"/>
    </source>
</evidence>
<evidence type="ECO:0000313" key="3">
    <source>
        <dbReference type="Proteomes" id="UP001057375"/>
    </source>
</evidence>
<dbReference type="InterPro" id="IPR036866">
    <property type="entry name" value="RibonucZ/Hydroxyglut_hydro"/>
</dbReference>
<dbReference type="SMART" id="SM00849">
    <property type="entry name" value="Lactamase_B"/>
    <property type="match status" value="1"/>
</dbReference>
<name>A0ABQ5KJ39_9EUKA</name>
<evidence type="ECO:0000313" key="2">
    <source>
        <dbReference type="EMBL" id="GKT31483.1"/>
    </source>
</evidence>
<dbReference type="Gene3D" id="3.60.15.10">
    <property type="entry name" value="Ribonuclease Z/Hydroxyacylglutathione hydrolase-like"/>
    <property type="match status" value="1"/>
</dbReference>
<dbReference type="Gene3D" id="3.40.50.360">
    <property type="match status" value="1"/>
</dbReference>
<dbReference type="Proteomes" id="UP001057375">
    <property type="component" value="Unassembled WGS sequence"/>
</dbReference>
<dbReference type="EMBL" id="BQXS01009685">
    <property type="protein sequence ID" value="GKT31483.1"/>
    <property type="molecule type" value="Genomic_DNA"/>
</dbReference>
<reference evidence="2" key="1">
    <citation type="submission" date="2022-03" db="EMBL/GenBank/DDBJ databases">
        <title>Draft genome sequence of Aduncisulcus paluster, a free-living microaerophilic Fornicata.</title>
        <authorList>
            <person name="Yuyama I."/>
            <person name="Kume K."/>
            <person name="Tamura T."/>
            <person name="Inagaki Y."/>
            <person name="Hashimoto T."/>
        </authorList>
    </citation>
    <scope>NUCLEOTIDE SEQUENCE</scope>
    <source>
        <strain evidence="2">NY0171</strain>
    </source>
</reference>
<dbReference type="PANTHER" id="PTHR43717">
    <property type="entry name" value="ANAEROBIC NITRIC OXIDE REDUCTASE FLAVORUBREDOXIN"/>
    <property type="match status" value="1"/>
</dbReference>
<dbReference type="PROSITE" id="PS50902">
    <property type="entry name" value="FLAVODOXIN_LIKE"/>
    <property type="match status" value="1"/>
</dbReference>
<accession>A0ABQ5KJ39</accession>
<proteinExistence type="predicted"/>
<dbReference type="InterPro" id="IPR001279">
    <property type="entry name" value="Metallo-B-lactamas"/>
</dbReference>
<dbReference type="InterPro" id="IPR029039">
    <property type="entry name" value="Flavoprotein-like_sf"/>
</dbReference>
<dbReference type="PANTHER" id="PTHR43717:SF1">
    <property type="entry name" value="ANAEROBIC NITRIC OXIDE REDUCTASE FLAVORUBREDOXIN"/>
    <property type="match status" value="1"/>
</dbReference>
<gene>
    <name evidence="2" type="ORF">ADUPG1_005910</name>
</gene>
<feature type="non-terminal residue" evidence="2">
    <location>
        <position position="301"/>
    </location>
</feature>
<keyword evidence="3" id="KW-1185">Reference proteome</keyword>
<dbReference type="SUPFAM" id="SSF56281">
    <property type="entry name" value="Metallo-hydrolase/oxidoreductase"/>
    <property type="match status" value="1"/>
</dbReference>